<dbReference type="EC" id="2.7.1.71" evidence="3 11"/>
<reference evidence="12 13" key="1">
    <citation type="submission" date="2017-04" db="EMBL/GenBank/DDBJ databases">
        <authorList>
            <person name="Afonso C.L."/>
            <person name="Miller P.J."/>
            <person name="Scott M.A."/>
            <person name="Spackman E."/>
            <person name="Goraichik I."/>
            <person name="Dimitrov K.M."/>
            <person name="Suarez D.L."/>
            <person name="Swayne D.E."/>
        </authorList>
    </citation>
    <scope>NUCLEOTIDE SEQUENCE [LARGE SCALE GENOMIC DNA]</scope>
    <source>
        <strain evidence="12 13">DSM 12816</strain>
    </source>
</reference>
<feature type="binding site" evidence="11">
    <location>
        <position position="57"/>
    </location>
    <ligand>
        <name>substrate</name>
    </ligand>
</feature>
<dbReference type="OrthoDB" id="9800332at2"/>
<evidence type="ECO:0000256" key="9">
    <source>
        <dbReference type="ARBA" id="ARBA00023141"/>
    </source>
</evidence>
<dbReference type="Gene3D" id="3.40.50.300">
    <property type="entry name" value="P-loop containing nucleotide triphosphate hydrolases"/>
    <property type="match status" value="1"/>
</dbReference>
<dbReference type="PRINTS" id="PR01100">
    <property type="entry name" value="SHIKIMTKNASE"/>
</dbReference>
<comment type="pathway">
    <text evidence="1 11">Metabolic intermediate biosynthesis; chorismate biosynthesis; chorismate from D-erythrose 4-phosphate and phosphoenolpyruvate: step 5/7.</text>
</comment>
<protein>
    <recommendedName>
        <fullName evidence="3 11">Shikimate kinase</fullName>
        <shortName evidence="11">SK</shortName>
        <ecNumber evidence="3 11">2.7.1.71</ecNumber>
    </recommendedName>
</protein>
<comment type="function">
    <text evidence="11">Catalyzes the specific phosphorylation of the 3-hydroxyl group of shikimic acid using ATP as a cosubstrate.</text>
</comment>
<dbReference type="PROSITE" id="PS01128">
    <property type="entry name" value="SHIKIMATE_KINASE"/>
    <property type="match status" value="1"/>
</dbReference>
<dbReference type="HAMAP" id="MF_00109">
    <property type="entry name" value="Shikimate_kinase"/>
    <property type="match status" value="1"/>
</dbReference>
<evidence type="ECO:0000256" key="4">
    <source>
        <dbReference type="ARBA" id="ARBA00022605"/>
    </source>
</evidence>
<keyword evidence="11" id="KW-0460">Magnesium</keyword>
<feature type="binding site" evidence="11">
    <location>
        <begin position="11"/>
        <end position="16"/>
    </location>
    <ligand>
        <name>ATP</name>
        <dbReference type="ChEBI" id="CHEBI:30616"/>
    </ligand>
</feature>
<dbReference type="InterPro" id="IPR000623">
    <property type="entry name" value="Shikimate_kinase/TSH1"/>
</dbReference>
<comment type="subunit">
    <text evidence="11">Monomer.</text>
</comment>
<comment type="catalytic activity">
    <reaction evidence="10 11">
        <text>shikimate + ATP = 3-phosphoshikimate + ADP + H(+)</text>
        <dbReference type="Rhea" id="RHEA:13121"/>
        <dbReference type="ChEBI" id="CHEBI:15378"/>
        <dbReference type="ChEBI" id="CHEBI:30616"/>
        <dbReference type="ChEBI" id="CHEBI:36208"/>
        <dbReference type="ChEBI" id="CHEBI:145989"/>
        <dbReference type="ChEBI" id="CHEBI:456216"/>
        <dbReference type="EC" id="2.7.1.71"/>
    </reaction>
</comment>
<dbReference type="PANTHER" id="PTHR21087:SF16">
    <property type="entry name" value="SHIKIMATE KINASE 1, CHLOROPLASTIC"/>
    <property type="match status" value="1"/>
</dbReference>
<dbReference type="Pfam" id="PF01202">
    <property type="entry name" value="SKI"/>
    <property type="match status" value="1"/>
</dbReference>
<dbReference type="RefSeq" id="WP_084235077.1">
    <property type="nucleotide sequence ID" value="NZ_FWXW01000006.1"/>
</dbReference>
<sequence>MKNLVLIGMPGSGKSSLGRLLADRLGMKFADTDQMIEAAEGKTISEIFAQKGEECFRDLESYWIAEAAGAENTIIATGGGAILREENRRTLRENGVVFFIDRPPELILKSADLSDRPLLAEDWERIYRLYDQRIGLYLACADCRVLNVGTPEQAAERIYSFYKEGGEPK</sequence>
<keyword evidence="11" id="KW-0479">Metal-binding</keyword>
<dbReference type="InterPro" id="IPR023000">
    <property type="entry name" value="Shikimate_kinase_CS"/>
</dbReference>
<evidence type="ECO:0000256" key="7">
    <source>
        <dbReference type="ARBA" id="ARBA00022777"/>
    </source>
</evidence>
<dbReference type="SUPFAM" id="SSF52540">
    <property type="entry name" value="P-loop containing nucleoside triphosphate hydrolases"/>
    <property type="match status" value="1"/>
</dbReference>
<name>A0A1W2BVR9_9FIRM</name>
<dbReference type="GO" id="GO:0004765">
    <property type="term" value="F:shikimate kinase activity"/>
    <property type="evidence" value="ECO:0007669"/>
    <property type="project" value="UniProtKB-UniRule"/>
</dbReference>
<keyword evidence="9 11" id="KW-0057">Aromatic amino acid biosynthesis</keyword>
<keyword evidence="13" id="KW-1185">Reference proteome</keyword>
<evidence type="ECO:0000313" key="12">
    <source>
        <dbReference type="EMBL" id="SMC76702.1"/>
    </source>
</evidence>
<accession>A0A1W2BVR9</accession>
<keyword evidence="8 11" id="KW-0067">ATP-binding</keyword>
<dbReference type="GO" id="GO:0009423">
    <property type="term" value="P:chorismate biosynthetic process"/>
    <property type="evidence" value="ECO:0007669"/>
    <property type="project" value="UniProtKB-UniRule"/>
</dbReference>
<evidence type="ECO:0000256" key="8">
    <source>
        <dbReference type="ARBA" id="ARBA00022840"/>
    </source>
</evidence>
<dbReference type="CDD" id="cd00464">
    <property type="entry name" value="SK"/>
    <property type="match status" value="1"/>
</dbReference>
<dbReference type="GO" id="GO:0000287">
    <property type="term" value="F:magnesium ion binding"/>
    <property type="evidence" value="ECO:0007669"/>
    <property type="project" value="UniProtKB-UniRule"/>
</dbReference>
<dbReference type="Proteomes" id="UP000192790">
    <property type="component" value="Unassembled WGS sequence"/>
</dbReference>
<comment type="caution">
    <text evidence="11">Lacks conserved residue(s) required for the propagation of feature annotation.</text>
</comment>
<feature type="binding site" evidence="11">
    <location>
        <position position="15"/>
    </location>
    <ligand>
        <name>Mg(2+)</name>
        <dbReference type="ChEBI" id="CHEBI:18420"/>
    </ligand>
</feature>
<feature type="binding site" evidence="11">
    <location>
        <position position="116"/>
    </location>
    <ligand>
        <name>ATP</name>
        <dbReference type="ChEBI" id="CHEBI:30616"/>
    </ligand>
</feature>
<keyword evidence="11" id="KW-0963">Cytoplasm</keyword>
<comment type="cofactor">
    <cofactor evidence="11">
        <name>Mg(2+)</name>
        <dbReference type="ChEBI" id="CHEBI:18420"/>
    </cofactor>
    <text evidence="11">Binds 1 Mg(2+) ion per subunit.</text>
</comment>
<evidence type="ECO:0000313" key="13">
    <source>
        <dbReference type="Proteomes" id="UP000192790"/>
    </source>
</evidence>
<keyword evidence="4 11" id="KW-0028">Amino-acid biosynthesis</keyword>
<dbReference type="EMBL" id="FWXW01000006">
    <property type="protein sequence ID" value="SMC76702.1"/>
    <property type="molecule type" value="Genomic_DNA"/>
</dbReference>
<dbReference type="GO" id="GO:0008652">
    <property type="term" value="P:amino acid biosynthetic process"/>
    <property type="evidence" value="ECO:0007669"/>
    <property type="project" value="UniProtKB-KW"/>
</dbReference>
<dbReference type="InterPro" id="IPR027417">
    <property type="entry name" value="P-loop_NTPase"/>
</dbReference>
<comment type="similarity">
    <text evidence="2 11">Belongs to the shikimate kinase family.</text>
</comment>
<gene>
    <name evidence="11" type="primary">aroK</name>
    <name evidence="12" type="ORF">SAMN02745168_2403</name>
</gene>
<dbReference type="GO" id="GO:0005524">
    <property type="term" value="F:ATP binding"/>
    <property type="evidence" value="ECO:0007669"/>
    <property type="project" value="UniProtKB-UniRule"/>
</dbReference>
<evidence type="ECO:0000256" key="2">
    <source>
        <dbReference type="ARBA" id="ARBA00006997"/>
    </source>
</evidence>
<proteinExistence type="inferred from homology"/>
<feature type="binding site" evidence="11">
    <location>
        <position position="133"/>
    </location>
    <ligand>
        <name>substrate</name>
    </ligand>
</feature>
<dbReference type="STRING" id="1122930.SAMN02745168_2403"/>
<dbReference type="AlphaFoldDB" id="A0A1W2BVR9"/>
<dbReference type="GO" id="GO:0005829">
    <property type="term" value="C:cytosol"/>
    <property type="evidence" value="ECO:0007669"/>
    <property type="project" value="TreeGrafter"/>
</dbReference>
<evidence type="ECO:0000256" key="3">
    <source>
        <dbReference type="ARBA" id="ARBA00012154"/>
    </source>
</evidence>
<feature type="binding site" evidence="11">
    <location>
        <position position="33"/>
    </location>
    <ligand>
        <name>substrate</name>
    </ligand>
</feature>
<comment type="subcellular location">
    <subcellularLocation>
        <location evidence="11">Cytoplasm</location>
    </subcellularLocation>
</comment>
<evidence type="ECO:0000256" key="5">
    <source>
        <dbReference type="ARBA" id="ARBA00022679"/>
    </source>
</evidence>
<dbReference type="InterPro" id="IPR031322">
    <property type="entry name" value="Shikimate/glucono_kinase"/>
</dbReference>
<keyword evidence="7 11" id="KW-0418">Kinase</keyword>
<evidence type="ECO:0000256" key="6">
    <source>
        <dbReference type="ARBA" id="ARBA00022741"/>
    </source>
</evidence>
<evidence type="ECO:0000256" key="1">
    <source>
        <dbReference type="ARBA" id="ARBA00004842"/>
    </source>
</evidence>
<evidence type="ECO:0000256" key="11">
    <source>
        <dbReference type="HAMAP-Rule" id="MF_00109"/>
    </source>
</evidence>
<keyword evidence="5 11" id="KW-0808">Transferase</keyword>
<dbReference type="UniPathway" id="UPA00053">
    <property type="reaction ID" value="UER00088"/>
</dbReference>
<keyword evidence="6 11" id="KW-0547">Nucleotide-binding</keyword>
<evidence type="ECO:0000256" key="10">
    <source>
        <dbReference type="ARBA" id="ARBA00048567"/>
    </source>
</evidence>
<feature type="binding site" evidence="11">
    <location>
        <position position="79"/>
    </location>
    <ligand>
        <name>substrate</name>
    </ligand>
</feature>
<dbReference type="PANTHER" id="PTHR21087">
    <property type="entry name" value="SHIKIMATE KINASE"/>
    <property type="match status" value="1"/>
</dbReference>
<dbReference type="GO" id="GO:0009073">
    <property type="term" value="P:aromatic amino acid family biosynthetic process"/>
    <property type="evidence" value="ECO:0007669"/>
    <property type="project" value="UniProtKB-KW"/>
</dbReference>
<organism evidence="12 13">
    <name type="scientific">Papillibacter cinnamivorans DSM 12816</name>
    <dbReference type="NCBI Taxonomy" id="1122930"/>
    <lineage>
        <taxon>Bacteria</taxon>
        <taxon>Bacillati</taxon>
        <taxon>Bacillota</taxon>
        <taxon>Clostridia</taxon>
        <taxon>Eubacteriales</taxon>
        <taxon>Oscillospiraceae</taxon>
        <taxon>Papillibacter</taxon>
    </lineage>
</organism>